<dbReference type="Proteomes" id="UP000554235">
    <property type="component" value="Unassembled WGS sequence"/>
</dbReference>
<dbReference type="SUPFAM" id="SSF144083">
    <property type="entry name" value="Magnesium transport protein CorA, transmembrane region"/>
    <property type="match status" value="1"/>
</dbReference>
<dbReference type="AlphaFoldDB" id="A0A8H4L357"/>
<feature type="transmembrane region" description="Helical" evidence="6">
    <location>
        <begin position="182"/>
        <end position="202"/>
    </location>
</feature>
<accession>A0A8H4L357</accession>
<evidence type="ECO:0000313" key="8">
    <source>
        <dbReference type="Proteomes" id="UP000554235"/>
    </source>
</evidence>
<evidence type="ECO:0000256" key="4">
    <source>
        <dbReference type="ARBA" id="ARBA00023136"/>
    </source>
</evidence>
<feature type="transmembrane region" description="Helical" evidence="6">
    <location>
        <begin position="150"/>
        <end position="170"/>
    </location>
</feature>
<dbReference type="GO" id="GO:0046873">
    <property type="term" value="F:metal ion transmembrane transporter activity"/>
    <property type="evidence" value="ECO:0007669"/>
    <property type="project" value="InterPro"/>
</dbReference>
<gene>
    <name evidence="7" type="ORF">FALBO_11817</name>
</gene>
<protein>
    <submittedName>
        <fullName evidence="7">Mg2+ transporter -like Zinc transport</fullName>
    </submittedName>
</protein>
<dbReference type="Gene3D" id="1.20.58.340">
    <property type="entry name" value="Magnesium transport protein CorA, transmembrane region"/>
    <property type="match status" value="1"/>
</dbReference>
<evidence type="ECO:0000313" key="7">
    <source>
        <dbReference type="EMBL" id="KAF4461391.1"/>
    </source>
</evidence>
<feature type="coiled-coil region" evidence="5">
    <location>
        <begin position="56"/>
        <end position="83"/>
    </location>
</feature>
<evidence type="ECO:0000256" key="2">
    <source>
        <dbReference type="ARBA" id="ARBA00022692"/>
    </source>
</evidence>
<evidence type="ECO:0000256" key="5">
    <source>
        <dbReference type="SAM" id="Coils"/>
    </source>
</evidence>
<dbReference type="InterPro" id="IPR045863">
    <property type="entry name" value="CorA_TM1_TM2"/>
</dbReference>
<name>A0A8H4L357_9HYPO</name>
<evidence type="ECO:0000256" key="6">
    <source>
        <dbReference type="SAM" id="Phobius"/>
    </source>
</evidence>
<dbReference type="InterPro" id="IPR002523">
    <property type="entry name" value="MgTranspt_CorA/ZnTranspt_ZntB"/>
</dbReference>
<dbReference type="GO" id="GO:0016020">
    <property type="term" value="C:membrane"/>
    <property type="evidence" value="ECO:0007669"/>
    <property type="project" value="UniProtKB-SubCell"/>
</dbReference>
<keyword evidence="8" id="KW-1185">Reference proteome</keyword>
<comment type="subcellular location">
    <subcellularLocation>
        <location evidence="1">Membrane</location>
        <topology evidence="1">Multi-pass membrane protein</topology>
    </subcellularLocation>
</comment>
<dbReference type="Pfam" id="PF01544">
    <property type="entry name" value="CorA"/>
    <property type="match status" value="1"/>
</dbReference>
<sequence length="226" mass="25790">MYGSFLDNETMRTDPFYAISEILCFAAQSECQYLAHLESLVRKEVYGVQTPTDFAINNLKHTRENLGNHIQSLEEAVDFIRDRGNVRINGSTGDEIPWVKQQLLLRDFERLLARATEISTQCLEGINIITNDTILEEARKTMAQGQQTKTLTLLAFFYLPMTLAASIFGMNVVQFGQGPVSIGWPFVAIGGSLVFQWLLYVYGKRVQDSMAKWYSWTNSKHLYLVR</sequence>
<comment type="caution">
    <text evidence="7">The sequence shown here is derived from an EMBL/GenBank/DDBJ whole genome shotgun (WGS) entry which is preliminary data.</text>
</comment>
<keyword evidence="3 6" id="KW-1133">Transmembrane helix</keyword>
<organism evidence="7 8">
    <name type="scientific">Fusarium albosuccineum</name>
    <dbReference type="NCBI Taxonomy" id="1237068"/>
    <lineage>
        <taxon>Eukaryota</taxon>
        <taxon>Fungi</taxon>
        <taxon>Dikarya</taxon>
        <taxon>Ascomycota</taxon>
        <taxon>Pezizomycotina</taxon>
        <taxon>Sordariomycetes</taxon>
        <taxon>Hypocreomycetidae</taxon>
        <taxon>Hypocreales</taxon>
        <taxon>Nectriaceae</taxon>
        <taxon>Fusarium</taxon>
        <taxon>Fusarium decemcellulare species complex</taxon>
    </lineage>
</organism>
<proteinExistence type="predicted"/>
<dbReference type="OrthoDB" id="3231000at2759"/>
<keyword evidence="4 6" id="KW-0472">Membrane</keyword>
<evidence type="ECO:0000256" key="3">
    <source>
        <dbReference type="ARBA" id="ARBA00022989"/>
    </source>
</evidence>
<evidence type="ECO:0000256" key="1">
    <source>
        <dbReference type="ARBA" id="ARBA00004141"/>
    </source>
</evidence>
<keyword evidence="5" id="KW-0175">Coiled coil</keyword>
<reference evidence="7 8" key="1">
    <citation type="submission" date="2020-01" db="EMBL/GenBank/DDBJ databases">
        <title>Identification and distribution of gene clusters putatively required for synthesis of sphingolipid metabolism inhibitors in phylogenetically diverse species of the filamentous fungus Fusarium.</title>
        <authorList>
            <person name="Kim H.-S."/>
            <person name="Busman M."/>
            <person name="Brown D.W."/>
            <person name="Divon H."/>
            <person name="Uhlig S."/>
            <person name="Proctor R.H."/>
        </authorList>
    </citation>
    <scope>NUCLEOTIDE SEQUENCE [LARGE SCALE GENOMIC DNA]</scope>
    <source>
        <strain evidence="7 8">NRRL 20459</strain>
    </source>
</reference>
<dbReference type="EMBL" id="JAADYS010001730">
    <property type="protein sequence ID" value="KAF4461391.1"/>
    <property type="molecule type" value="Genomic_DNA"/>
</dbReference>
<keyword evidence="2 6" id="KW-0812">Transmembrane</keyword>